<dbReference type="InterPro" id="IPR016166">
    <property type="entry name" value="FAD-bd_PCMH"/>
</dbReference>
<dbReference type="PANTHER" id="PTHR42973:SF22">
    <property type="entry name" value="FAD-BINDING PCMH-TYPE DOMAIN-CONTAINING PROTEIN-RELATED"/>
    <property type="match status" value="1"/>
</dbReference>
<dbReference type="Proteomes" id="UP001295740">
    <property type="component" value="Unassembled WGS sequence"/>
</dbReference>
<comment type="similarity">
    <text evidence="1">Belongs to the oxygen-dependent FAD-linked oxidoreductase family.</text>
</comment>
<reference evidence="6" key="1">
    <citation type="submission" date="2023-10" db="EMBL/GenBank/DDBJ databases">
        <authorList>
            <person name="Hackl T."/>
        </authorList>
    </citation>
    <scope>NUCLEOTIDE SEQUENCE</scope>
</reference>
<keyword evidence="3" id="KW-0274">FAD</keyword>
<proteinExistence type="inferred from homology"/>
<evidence type="ECO:0000256" key="3">
    <source>
        <dbReference type="ARBA" id="ARBA00022827"/>
    </source>
</evidence>
<organism evidence="6 7">
    <name type="scientific">Anthostomella pinea</name>
    <dbReference type="NCBI Taxonomy" id="933095"/>
    <lineage>
        <taxon>Eukaryota</taxon>
        <taxon>Fungi</taxon>
        <taxon>Dikarya</taxon>
        <taxon>Ascomycota</taxon>
        <taxon>Pezizomycotina</taxon>
        <taxon>Sordariomycetes</taxon>
        <taxon>Xylariomycetidae</taxon>
        <taxon>Xylariales</taxon>
        <taxon>Xylariaceae</taxon>
        <taxon>Anthostomella</taxon>
    </lineage>
</organism>
<comment type="caution">
    <text evidence="6">The sequence shown here is derived from an EMBL/GenBank/DDBJ whole genome shotgun (WGS) entry which is preliminary data.</text>
</comment>
<dbReference type="InterPro" id="IPR016169">
    <property type="entry name" value="FAD-bd_PCMH_sub2"/>
</dbReference>
<dbReference type="PANTHER" id="PTHR42973">
    <property type="entry name" value="BINDING OXIDOREDUCTASE, PUTATIVE (AFU_ORTHOLOGUE AFUA_1G17690)-RELATED"/>
    <property type="match status" value="1"/>
</dbReference>
<evidence type="ECO:0000313" key="6">
    <source>
        <dbReference type="EMBL" id="CAJ2513236.1"/>
    </source>
</evidence>
<dbReference type="AlphaFoldDB" id="A0AAI8YQD1"/>
<protein>
    <submittedName>
        <fullName evidence="6">Uu.00g013550.m01.CDS01</fullName>
    </submittedName>
</protein>
<dbReference type="EMBL" id="CAUWAG010000020">
    <property type="protein sequence ID" value="CAJ2513236.1"/>
    <property type="molecule type" value="Genomic_DNA"/>
</dbReference>
<sequence length="296" mass="31406">MAVARIIVDLQKALPPTHITVTPSAVVNGIPTSGCIVYPRTSYDVSVFLQVMTPYVLDGKVTFTIRDGGRPLHPDQEEFKNDVIVLDLSYIREIHLITPRIASIGAGERWGAVYEKLRLAGVNVVGARNPGRGIGNLALQGGLSFLSSSIGFVSDNVVSYDVVLASGDIVRANAQENPLELMPFTTVQPQIKELTYLGYVHLGAAAAEPGGLGSTSRRAHLDTTVKADAATLTAATDIFTSALDPVKALNDLSLIVSIVFEPLPISLIQVSITKSYNPFGLDSSAGPLVSISLVLT</sequence>
<dbReference type="InterPro" id="IPR036318">
    <property type="entry name" value="FAD-bd_PCMH-like_sf"/>
</dbReference>
<evidence type="ECO:0000313" key="7">
    <source>
        <dbReference type="Proteomes" id="UP001295740"/>
    </source>
</evidence>
<gene>
    <name evidence="6" type="ORF">KHLLAP_LOCUS13704</name>
</gene>
<evidence type="ECO:0000259" key="5">
    <source>
        <dbReference type="PROSITE" id="PS51387"/>
    </source>
</evidence>
<keyword evidence="4" id="KW-0560">Oxidoreductase</keyword>
<dbReference type="PROSITE" id="PS51387">
    <property type="entry name" value="FAD_PCMH"/>
    <property type="match status" value="1"/>
</dbReference>
<evidence type="ECO:0000256" key="2">
    <source>
        <dbReference type="ARBA" id="ARBA00022630"/>
    </source>
</evidence>
<name>A0AAI8YQD1_9PEZI</name>
<evidence type="ECO:0000256" key="4">
    <source>
        <dbReference type="ARBA" id="ARBA00023002"/>
    </source>
</evidence>
<keyword evidence="2" id="KW-0285">Flavoprotein</keyword>
<accession>A0AAI8YQD1</accession>
<dbReference type="GO" id="GO:0071949">
    <property type="term" value="F:FAD binding"/>
    <property type="evidence" value="ECO:0007669"/>
    <property type="project" value="InterPro"/>
</dbReference>
<dbReference type="InterPro" id="IPR006094">
    <property type="entry name" value="Oxid_FAD_bind_N"/>
</dbReference>
<dbReference type="Gene3D" id="3.30.465.10">
    <property type="match status" value="1"/>
</dbReference>
<feature type="domain" description="FAD-binding PCMH-type" evidence="5">
    <location>
        <begin position="29"/>
        <end position="265"/>
    </location>
</feature>
<keyword evidence="7" id="KW-1185">Reference proteome</keyword>
<evidence type="ECO:0000256" key="1">
    <source>
        <dbReference type="ARBA" id="ARBA00005466"/>
    </source>
</evidence>
<dbReference type="GO" id="GO:0016491">
    <property type="term" value="F:oxidoreductase activity"/>
    <property type="evidence" value="ECO:0007669"/>
    <property type="project" value="UniProtKB-KW"/>
</dbReference>
<dbReference type="Pfam" id="PF01565">
    <property type="entry name" value="FAD_binding_4"/>
    <property type="match status" value="1"/>
</dbReference>
<dbReference type="SUPFAM" id="SSF56176">
    <property type="entry name" value="FAD-binding/transporter-associated domain-like"/>
    <property type="match status" value="1"/>
</dbReference>
<dbReference type="InterPro" id="IPR050416">
    <property type="entry name" value="FAD-linked_Oxidoreductase"/>
</dbReference>